<feature type="region of interest" description="Disordered" evidence="1">
    <location>
        <begin position="1199"/>
        <end position="1220"/>
    </location>
</feature>
<accession>A0A6L0WSB9</accession>
<dbReference type="GO" id="GO:0019901">
    <property type="term" value="F:protein kinase binding"/>
    <property type="evidence" value="ECO:0007669"/>
    <property type="project" value="InterPro"/>
</dbReference>
<feature type="region of interest" description="Disordered" evidence="1">
    <location>
        <begin position="1317"/>
        <end position="1400"/>
    </location>
</feature>
<dbReference type="OMA" id="HSHCIPP"/>
<dbReference type="InterPro" id="IPR013922">
    <property type="entry name" value="Cyclin_PHO80-like"/>
</dbReference>
<sequence length="1400" mass="146906">MDCVEACPPHHTRSSQLAHRPPASATGGSNGISGIVGSSGSSNVRRACAAVSTARSTDRIHSAFPTYAESPQQPPQPSTTTATSAPATTAARASPFTQEKHHQGCPDASAAITVSPEQQQSQHVKRLSPSTCSGSASNLTILLHSNTNASVTSAATDSSEQSTPLSGVSSHQQQVQRARAQRVVDEANHLYSNPCSSLRPSLDSCSSSRARDNEDEVAADDAVSAAFVDGAAVAGNDDDQQQQHRRHSDDLSQQHRVRCSAPSSKRPRQPLRDPSSPPLPPQQPQPQADLEDEEERTHPHHRCGAAMRIPDPSTFVDPSSSSRHRPTTTTTTASTNKDGTDPGGPSSGRNSRTMSQLHQRRGDSGNPNGDGNRARTLDDAEYEEDQEVWRALHPPPHLRRHGGERDEDNHDPQAATAAMIIAPGGGAAVTSMSSACLSAPDATPVVPPPKRFATGEGEAVALDELRYVSSSTTTTAAAASAILEEDEDDEGERASPSHVATTDENREKGASSASRRASQQQQQPQQRDSRTRRARVAGASRGNCVSSSSTGVLASRRHASDSVTAGIPYDPSCFPLPSQPPKLAAPVTAAVAAAAHRTAAEPASDGPRRSTSQPSCATPPDAQQQQQQQQGPQAAGADGGATLAPTRPPIKLIETRYAFLALSFMMRMLCKLHKGEPIPSSDFHSHCIPPMTVTMYVQRLVRYCACSGEALLCSFLLLLKYVFHSGHPVTIYNAHRLLITSIVLGIKLRDDVYYSNVYYGRIGGISGREMNKLELLFLEKLEWETQVHVDEYMALLDLLAELGIDAEPTSAQLEAFAAAYPDEVAAYVSDEEDSEIAEANAKLQQQGPDSAAGSSMKDAAASVTALPAAEQQRLKVLRGAYRLHQWHTLVVPWLARLERCVFAKAEENAVAAAAARKEEGLRWQQYHREDEKAAALRHQRPSSASTWLSPLSAQKRATSSATTAAAAAATAGAAWASEPPYQASRSHRDGSNVPHRSSSGAIVMGGGGVHSTAISSSGGSSGFDSVRYNNFMNFANNANGGYFGTLSASASASAAAAAPTAVSQGSRLDRSASPPSSGQCPSQQKHAVSGPAPSSYYYQGNDVARASIQVRHLAAASSSAHFDITNRVAASVAAVSTSADAGAESHQHTASAQQQQLPSVAGTTVQLTSPSSSTTHGSGINVNAQPYYYVSSRMRKQQQQAAAASPASVGPSVTRPGSDLAVAGMTSTRTPATAVGTDDTVAAAQRASLSTLEGGSDARSPGSSFTSPACVNSLARFSTYARTTTGRVAGHPSQPSGFRSGIETVVSAMKMSGIYGGSGGGGNNSSSTSGSSAHPHTFPARPIARSGADGGSGGEQATSAHVPRRSPHADHQAPVHRRSAFASQHSLGKKRSKPDSYKDY</sequence>
<dbReference type="Gene3D" id="1.10.472.10">
    <property type="entry name" value="Cyclin-like"/>
    <property type="match status" value="1"/>
</dbReference>
<name>A0A6L0WSB9_LEIIN</name>
<evidence type="ECO:0000313" key="2">
    <source>
        <dbReference type="EMBL" id="CAC9443709.1"/>
    </source>
</evidence>
<feature type="compositionally biased region" description="Polar residues" evidence="1">
    <location>
        <begin position="543"/>
        <end position="552"/>
    </location>
</feature>
<feature type="compositionally biased region" description="Polar residues" evidence="1">
    <location>
        <begin position="1157"/>
        <end position="1167"/>
    </location>
</feature>
<feature type="compositionally biased region" description="Low complexity" evidence="1">
    <location>
        <begin position="510"/>
        <end position="526"/>
    </location>
</feature>
<evidence type="ECO:0000313" key="3">
    <source>
        <dbReference type="Proteomes" id="UP000255414"/>
    </source>
</evidence>
<dbReference type="PANTHER" id="PTHR15615:SF108">
    <property type="entry name" value="PROTEIN CNPPD1"/>
    <property type="match status" value="1"/>
</dbReference>
<feature type="region of interest" description="Disordered" evidence="1">
    <location>
        <begin position="483"/>
        <end position="558"/>
    </location>
</feature>
<reference evidence="2" key="1">
    <citation type="submission" date="2020-06" db="EMBL/GenBank/DDBJ databases">
        <authorList>
            <person name="Gonzalez-de la Fuente S."/>
            <person name="Peiro-Pastor R."/>
            <person name="Rastrojo A."/>
            <person name="Moreno J."/>
            <person name="Carrasco-Ramiro F."/>
            <person name="Requena JM."/>
            <person name="Aguado B."/>
        </authorList>
    </citation>
    <scope>NUCLEOTIDE SEQUENCE</scope>
</reference>
<protein>
    <submittedName>
        <fullName evidence="2">CYC2-like_cyclin_-_putative</fullName>
    </submittedName>
</protein>
<feature type="compositionally biased region" description="Low complexity" evidence="1">
    <location>
        <begin position="220"/>
        <end position="235"/>
    </location>
</feature>
<feature type="compositionally biased region" description="Low complexity" evidence="1">
    <location>
        <begin position="1141"/>
        <end position="1156"/>
    </location>
</feature>
<feature type="compositionally biased region" description="Low complexity" evidence="1">
    <location>
        <begin position="78"/>
        <end position="95"/>
    </location>
</feature>
<feature type="region of interest" description="Disordered" evidence="1">
    <location>
        <begin position="1065"/>
        <end position="1093"/>
    </location>
</feature>
<dbReference type="SMR" id="A0A6L0WSB9"/>
<proteinExistence type="predicted"/>
<dbReference type="EMBL" id="LR812938">
    <property type="protein sequence ID" value="CAC9443709.1"/>
    <property type="molecule type" value="Genomic_DNA"/>
</dbReference>
<feature type="region of interest" description="Disordered" evidence="1">
    <location>
        <begin position="596"/>
        <end position="646"/>
    </location>
</feature>
<dbReference type="Proteomes" id="UP000255414">
    <property type="component" value="Chromosome 5"/>
</dbReference>
<organism evidence="2 3">
    <name type="scientific">Leishmania infantum</name>
    <dbReference type="NCBI Taxonomy" id="5671"/>
    <lineage>
        <taxon>Eukaryota</taxon>
        <taxon>Discoba</taxon>
        <taxon>Euglenozoa</taxon>
        <taxon>Kinetoplastea</taxon>
        <taxon>Metakinetoplastina</taxon>
        <taxon>Trypanosomatida</taxon>
        <taxon>Trypanosomatidae</taxon>
        <taxon>Leishmaniinae</taxon>
        <taxon>Leishmania</taxon>
    </lineage>
</organism>
<feature type="compositionally biased region" description="Basic and acidic residues" evidence="1">
    <location>
        <begin position="401"/>
        <end position="411"/>
    </location>
</feature>
<feature type="region of interest" description="Disordered" evidence="1">
    <location>
        <begin position="976"/>
        <end position="1004"/>
    </location>
</feature>
<feature type="compositionally biased region" description="Low complexity" evidence="1">
    <location>
        <begin position="194"/>
        <end position="208"/>
    </location>
</feature>
<feature type="compositionally biased region" description="Pro residues" evidence="1">
    <location>
        <begin position="275"/>
        <end position="284"/>
    </location>
</feature>
<feature type="region of interest" description="Disordered" evidence="1">
    <location>
        <begin position="1"/>
        <end position="107"/>
    </location>
</feature>
<dbReference type="Pfam" id="PF08613">
    <property type="entry name" value="Cyclin"/>
    <property type="match status" value="1"/>
</dbReference>
<gene>
    <name evidence="2" type="ORF">LINF_050012300</name>
</gene>
<feature type="compositionally biased region" description="Polar residues" evidence="1">
    <location>
        <begin position="152"/>
        <end position="171"/>
    </location>
</feature>
<feature type="compositionally biased region" description="Low complexity" evidence="1">
    <location>
        <begin position="32"/>
        <end position="44"/>
    </location>
</feature>
<feature type="region of interest" description="Disordered" evidence="1">
    <location>
        <begin position="152"/>
        <end position="416"/>
    </location>
</feature>
<evidence type="ECO:0000256" key="1">
    <source>
        <dbReference type="SAM" id="MobiDB-lite"/>
    </source>
</evidence>
<dbReference type="PANTHER" id="PTHR15615">
    <property type="match status" value="1"/>
</dbReference>
<feature type="compositionally biased region" description="Polar residues" evidence="1">
    <location>
        <begin position="347"/>
        <end position="357"/>
    </location>
</feature>
<feature type="region of interest" description="Disordered" evidence="1">
    <location>
        <begin position="1141"/>
        <end position="1180"/>
    </location>
</feature>
<feature type="compositionally biased region" description="Low complexity" evidence="1">
    <location>
        <begin position="1071"/>
        <end position="1084"/>
    </location>
</feature>
<feature type="compositionally biased region" description="Low complexity" evidence="1">
    <location>
        <begin position="619"/>
        <end position="636"/>
    </location>
</feature>